<dbReference type="InterPro" id="IPR050807">
    <property type="entry name" value="TransReg_Diox_bact_type"/>
</dbReference>
<keyword evidence="1" id="KW-0238">DNA-binding</keyword>
<reference evidence="3" key="2">
    <citation type="journal article" date="2021" name="PeerJ">
        <title>Extensive microbial diversity within the chicken gut microbiome revealed by metagenomics and culture.</title>
        <authorList>
            <person name="Gilroy R."/>
            <person name="Ravi A."/>
            <person name="Getino M."/>
            <person name="Pursley I."/>
            <person name="Horton D.L."/>
            <person name="Alikhan N.F."/>
            <person name="Baker D."/>
            <person name="Gharbi K."/>
            <person name="Hall N."/>
            <person name="Watson M."/>
            <person name="Adriaenssens E.M."/>
            <person name="Foster-Nyarko E."/>
            <person name="Jarju S."/>
            <person name="Secka A."/>
            <person name="Antonio M."/>
            <person name="Oren A."/>
            <person name="Chaudhuri R.R."/>
            <person name="La Ragione R."/>
            <person name="Hildebrand F."/>
            <person name="Pallen M.J."/>
        </authorList>
    </citation>
    <scope>NUCLEOTIDE SEQUENCE</scope>
    <source>
        <strain evidence="3">CHK121-14286</strain>
    </source>
</reference>
<reference evidence="3" key="1">
    <citation type="submission" date="2020-10" db="EMBL/GenBank/DDBJ databases">
        <authorList>
            <person name="Gilroy R."/>
        </authorList>
    </citation>
    <scope>NUCLEOTIDE SEQUENCE</scope>
    <source>
        <strain evidence="3">CHK121-14286</strain>
    </source>
</reference>
<name>A0A9D1J885_9BACT</name>
<dbReference type="GO" id="GO:0003700">
    <property type="term" value="F:DNA-binding transcription factor activity"/>
    <property type="evidence" value="ECO:0007669"/>
    <property type="project" value="TreeGrafter"/>
</dbReference>
<dbReference type="CDD" id="cd00093">
    <property type="entry name" value="HTH_XRE"/>
    <property type="match status" value="1"/>
</dbReference>
<dbReference type="PANTHER" id="PTHR46797">
    <property type="entry name" value="HTH-TYPE TRANSCRIPTIONAL REGULATOR"/>
    <property type="match status" value="1"/>
</dbReference>
<gene>
    <name evidence="3" type="ORF">IAC95_04310</name>
</gene>
<dbReference type="Proteomes" id="UP000824200">
    <property type="component" value="Unassembled WGS sequence"/>
</dbReference>
<dbReference type="EMBL" id="DVHL01000036">
    <property type="protein sequence ID" value="HIR66081.1"/>
    <property type="molecule type" value="Genomic_DNA"/>
</dbReference>
<dbReference type="AlphaFoldDB" id="A0A9D1J885"/>
<evidence type="ECO:0000259" key="2">
    <source>
        <dbReference type="PROSITE" id="PS50943"/>
    </source>
</evidence>
<dbReference type="GO" id="GO:0003677">
    <property type="term" value="F:DNA binding"/>
    <property type="evidence" value="ECO:0007669"/>
    <property type="project" value="UniProtKB-KW"/>
</dbReference>
<dbReference type="Gene3D" id="2.60.120.10">
    <property type="entry name" value="Jelly Rolls"/>
    <property type="match status" value="1"/>
</dbReference>
<evidence type="ECO:0000313" key="4">
    <source>
        <dbReference type="Proteomes" id="UP000824200"/>
    </source>
</evidence>
<dbReference type="InterPro" id="IPR014710">
    <property type="entry name" value="RmlC-like_jellyroll"/>
</dbReference>
<dbReference type="PANTHER" id="PTHR46797:SF11">
    <property type="entry name" value="HTH-TYPE TRANSCRIPTIONAL REGULATOR PUUR"/>
    <property type="match status" value="1"/>
</dbReference>
<dbReference type="InterPro" id="IPR013096">
    <property type="entry name" value="Cupin_2"/>
</dbReference>
<dbReference type="Pfam" id="PF01381">
    <property type="entry name" value="HTH_3"/>
    <property type="match status" value="1"/>
</dbReference>
<dbReference type="CDD" id="cd02209">
    <property type="entry name" value="cupin_XRE_C"/>
    <property type="match status" value="1"/>
</dbReference>
<dbReference type="SUPFAM" id="SSF51182">
    <property type="entry name" value="RmlC-like cupins"/>
    <property type="match status" value="1"/>
</dbReference>
<dbReference type="InterPro" id="IPR011051">
    <property type="entry name" value="RmlC_Cupin_sf"/>
</dbReference>
<evidence type="ECO:0000313" key="3">
    <source>
        <dbReference type="EMBL" id="HIR66081.1"/>
    </source>
</evidence>
<dbReference type="SMART" id="SM00530">
    <property type="entry name" value="HTH_XRE"/>
    <property type="match status" value="1"/>
</dbReference>
<dbReference type="Gene3D" id="1.10.260.40">
    <property type="entry name" value="lambda repressor-like DNA-binding domains"/>
    <property type="match status" value="1"/>
</dbReference>
<protein>
    <submittedName>
        <fullName evidence="3">Helix-turn-helix domain-containing protein</fullName>
    </submittedName>
</protein>
<sequence>MEIGKKIKQYRLKLDLTQEELAQRTELTKGYISQLENDLCSPSIATLEDILHILGVSLQEFFSEPANEQIVFTSDDYFVSKNGGGTNTWLIPNSQVKEMEPIILTLPQGAQCEERLPFEGEEFGYVLQGKVELVTLREKCKLKQGDSFSIDGKKQHTIRNINKGESKVLWVTTPSNF</sequence>
<feature type="domain" description="HTH cro/C1-type" evidence="2">
    <location>
        <begin position="7"/>
        <end position="61"/>
    </location>
</feature>
<organism evidence="3 4">
    <name type="scientific">Candidatus Fimimonas gallinarum</name>
    <dbReference type="NCBI Taxonomy" id="2840821"/>
    <lineage>
        <taxon>Bacteria</taxon>
        <taxon>Pseudomonadati</taxon>
        <taxon>Myxococcota</taxon>
        <taxon>Myxococcia</taxon>
        <taxon>Myxococcales</taxon>
        <taxon>Cystobacterineae</taxon>
        <taxon>Myxococcaceae</taxon>
        <taxon>Myxococcaceae incertae sedis</taxon>
        <taxon>Candidatus Fimimonas</taxon>
    </lineage>
</organism>
<dbReference type="PROSITE" id="PS50943">
    <property type="entry name" value="HTH_CROC1"/>
    <property type="match status" value="1"/>
</dbReference>
<dbReference type="SUPFAM" id="SSF47413">
    <property type="entry name" value="lambda repressor-like DNA-binding domains"/>
    <property type="match status" value="1"/>
</dbReference>
<proteinExistence type="predicted"/>
<accession>A0A9D1J885</accession>
<dbReference type="Pfam" id="PF07883">
    <property type="entry name" value="Cupin_2"/>
    <property type="match status" value="1"/>
</dbReference>
<dbReference type="InterPro" id="IPR001387">
    <property type="entry name" value="Cro/C1-type_HTH"/>
</dbReference>
<dbReference type="GO" id="GO:0005829">
    <property type="term" value="C:cytosol"/>
    <property type="evidence" value="ECO:0007669"/>
    <property type="project" value="TreeGrafter"/>
</dbReference>
<evidence type="ECO:0000256" key="1">
    <source>
        <dbReference type="ARBA" id="ARBA00023125"/>
    </source>
</evidence>
<comment type="caution">
    <text evidence="3">The sequence shown here is derived from an EMBL/GenBank/DDBJ whole genome shotgun (WGS) entry which is preliminary data.</text>
</comment>
<dbReference type="InterPro" id="IPR010982">
    <property type="entry name" value="Lambda_DNA-bd_dom_sf"/>
</dbReference>